<dbReference type="Proteomes" id="UP000033616">
    <property type="component" value="Unassembled WGS sequence"/>
</dbReference>
<dbReference type="STRING" id="1359168.OCHUTO_1032"/>
<comment type="caution">
    <text evidence="1">The sequence shown here is derived from an EMBL/GenBank/DDBJ whole genome shotgun (WGS) entry which is preliminary data.</text>
</comment>
<protein>
    <submittedName>
        <fullName evidence="1">Uncharacterized protein</fullName>
    </submittedName>
</protein>
<accession>A0A0F3MK06</accession>
<evidence type="ECO:0000313" key="2">
    <source>
        <dbReference type="Proteomes" id="UP000033616"/>
    </source>
</evidence>
<name>A0A0F3MK06_9RICK</name>
<reference evidence="1 2" key="1">
    <citation type="submission" date="2015-02" db="EMBL/GenBank/DDBJ databases">
        <title>Genome Sequencing of Rickettsiales.</title>
        <authorList>
            <person name="Daugherty S.C."/>
            <person name="Su Q."/>
            <person name="Abolude K."/>
            <person name="Beier-Sexton M."/>
            <person name="Carlyon J.A."/>
            <person name="Carter R."/>
            <person name="Day N.P."/>
            <person name="Dumler S.J."/>
            <person name="Dyachenko V."/>
            <person name="Godinez A."/>
            <person name="Kurtti T.J."/>
            <person name="Lichay M."/>
            <person name="Mullins K.E."/>
            <person name="Ott S."/>
            <person name="Pappas-Brown V."/>
            <person name="Paris D.H."/>
            <person name="Patel P."/>
            <person name="Richards A.L."/>
            <person name="Sadzewicz L."/>
            <person name="Sears K."/>
            <person name="Seidman D."/>
            <person name="Sengamalay N."/>
            <person name="Stenos J."/>
            <person name="Tallon L.J."/>
            <person name="Vincent G."/>
            <person name="Fraser C.M."/>
            <person name="Munderloh U."/>
            <person name="Dunning-Hotopp J.C."/>
        </authorList>
    </citation>
    <scope>NUCLEOTIDE SEQUENCE [LARGE SCALE GENOMIC DNA]</scope>
    <source>
        <strain evidence="1 2">Fuller</strain>
    </source>
</reference>
<proteinExistence type="predicted"/>
<sequence>MKHLNAFLIVIVAIFIIITNASASVCTWFRGTRVEDWSGDNNNLRDIIKRRGKYISFWEKKEGNSFTSTENCPPYNKYGGRRGCLLKFAAPVTIFDAKFWTTVIDNNQTPDWYYAPGYLRYCGEETAATSYFNPKIRVRHQSCNAIACWHNDSTLSHGDCAVFATSLGIPLLRLCARIAIPYIKPLDLVDEKHTCAADINNDPLCQYNAKDDPGYTRCYHLNTYGGQEPDVTYDSVDNNCKIRIIAPKLCVYVDPSLTSLSSLLDPFDYNPINQPLHSGSQIFPVGKILIELINAGVGLSDALASLVGIVVDKIGLSFLKDVVRFIGQVIQFIGSKFIDILKNVFDLNRVVNPEVLGCVELPLGPFPPPFYNELQKTAFGKISITPICTKEELNLENLQKTNIMDGSQCAVSNIHNNVINNAIRISNSYQLPLCSGGEEGEASYQANQCIKIQNIELFGPSVIRKKYNDILRPCNHSNPGEPCINYNGCQEGDNKLLGCQGIGFRVLYTTNIKGAIVDDLSKLEPSDKFNYCLPDCVGARCPIPANPGASSCCDGAQLCQRIYGVDVGNFDDKKLVFHQNKIKEGKNGLVKESFKFSGKNLIALITRTTRSVCQELLQSLDGNVTCDGAKIIHEQTPDDICVYNTSSKKPLIGCVKRATPPLPTAFKCSNSQNNHFKPDIGIKLKVQEAETNYSLEGCIEAKHSHHQNSNNFTEDDKDDAQFNINLAGYDYAAYVTDSKGSVLPNVGTKWGKYDSEPPAKAQDVLSPNAKYRYLRGIEFINNEYVVGGKLICINPNSNSISKCPLDEKMCVLAKVKTNPECIAHSNTTQTEFDQKVCKEVSYSIEDRINPSTRLCTESSDNYPNCLKLKANEYYQLEKNNSSNSALQKGSTIKTEEEILQTIGNCSAQNIKSKECVSYFPRKYIYRFNSVQEILKCNTDSSRCTVNVQKCTNNELMDLANTKLTDRALRSESSLIGIFQTNENSICSSVINNLCKNIKYKCKPAFTISDNGTVIDIETCTDDALASTTNQKNKSVTEFICSTTKLESCNKLSKSAFHTFSNNSSIKYYNGSNLLGELVEVRKYVNKLDTQSTITDPKFCGNRIQQCPKNKLCTTLSNNDKFILGDEQEYVIKRCPTELCYAKNSEEKNIDRDNASIKLPYESDEETRFRSKSALELGLCQVISDIPKCKQEESYNAIWPETNPGDEAIGKCKSATNPKIKYRPFDKNSLKRLCVFDPAIDANSNVHFTSGDTAKPVFDKPHNRKIGCEQYKVRCSEKSENGVIWPAVEVDEASQPKCINSSYKLSNPNAIRKCELDRNGNPVFTSPISAVTCSASSSANKCSEVVENGVIWSEAEEGKLMSTPRCLNSNHILLPKKTFSKNICRRMCKNIQGKLILSEQALCLENKKSGTVATIMDASSITCSDPNK</sequence>
<keyword evidence="2" id="KW-1185">Reference proteome</keyword>
<evidence type="ECO:0000313" key="1">
    <source>
        <dbReference type="EMBL" id="KJV54934.1"/>
    </source>
</evidence>
<dbReference type="RefSeq" id="WP_045797585.1">
    <property type="nucleotide sequence ID" value="NZ_LANP01000032.1"/>
</dbReference>
<dbReference type="PATRIC" id="fig|1359168.3.peg.830"/>
<gene>
    <name evidence="1" type="ORF">OCHUTO_1032</name>
</gene>
<organism evidence="1 2">
    <name type="scientific">Orientia chuto str. Dubai</name>
    <dbReference type="NCBI Taxonomy" id="1359168"/>
    <lineage>
        <taxon>Bacteria</taxon>
        <taxon>Pseudomonadati</taxon>
        <taxon>Pseudomonadota</taxon>
        <taxon>Alphaproteobacteria</taxon>
        <taxon>Rickettsiales</taxon>
        <taxon>Rickettsiaceae</taxon>
        <taxon>Rickettsieae</taxon>
        <taxon>Orientia</taxon>
    </lineage>
</organism>
<dbReference type="EMBL" id="LANP01000032">
    <property type="protein sequence ID" value="KJV54934.1"/>
    <property type="molecule type" value="Genomic_DNA"/>
</dbReference>